<dbReference type="Proteomes" id="UP000062963">
    <property type="component" value="Chromosome"/>
</dbReference>
<keyword evidence="2" id="KW-1185">Reference proteome</keyword>
<dbReference type="EMBL" id="CP010899">
    <property type="protein sequence ID" value="ALA97793.1"/>
    <property type="molecule type" value="Genomic_DNA"/>
</dbReference>
<evidence type="ECO:0000313" key="1">
    <source>
        <dbReference type="EMBL" id="ALA97793.1"/>
    </source>
</evidence>
<reference evidence="1 2" key="1">
    <citation type="journal article" date="2015" name="Genome Announc.">
        <title>Complete Genome Sequence of Spiroplasma kunkelii Strain CR2-3x, Causal Agent of Corn Stunt Disease in Zea mays L.</title>
        <authorList>
            <person name="Davis R.E."/>
            <person name="Shao J."/>
            <person name="Dally E.L."/>
            <person name="Zhao Y."/>
            <person name="Gasparich G.E."/>
            <person name="Gaynor B.J."/>
            <person name="Athey J.C."/>
            <person name="Harrison N.A."/>
            <person name="Donofrio N."/>
        </authorList>
    </citation>
    <scope>NUCLEOTIDE SEQUENCE [LARGE SCALE GENOMIC DNA]</scope>
    <source>
        <strain evidence="1 2">CR2-3x</strain>
    </source>
</reference>
<proteinExistence type="predicted"/>
<dbReference type="PATRIC" id="fig|273035.7.peg.1108"/>
<dbReference type="STRING" id="273035.SKUN_00905"/>
<dbReference type="AlphaFoldDB" id="A0A0K2JH96"/>
<gene>
    <name evidence="1" type="ORF">SKUN_00905</name>
</gene>
<name>A0A0K2JH96_SPIKU</name>
<dbReference type="RefSeq" id="WP_053390985.1">
    <property type="nucleotide sequence ID" value="NZ_CP010899.1"/>
</dbReference>
<organism evidence="1 2">
    <name type="scientific">Spiroplasma kunkelii CR2-3x</name>
    <dbReference type="NCBI Taxonomy" id="273035"/>
    <lineage>
        <taxon>Bacteria</taxon>
        <taxon>Bacillati</taxon>
        <taxon>Mycoplasmatota</taxon>
        <taxon>Mollicutes</taxon>
        <taxon>Entomoplasmatales</taxon>
        <taxon>Spiroplasmataceae</taxon>
        <taxon>Spiroplasma</taxon>
    </lineage>
</organism>
<dbReference type="KEGG" id="skn:SKUN_00905"/>
<evidence type="ECO:0000313" key="2">
    <source>
        <dbReference type="Proteomes" id="UP000062963"/>
    </source>
</evidence>
<accession>A0A0K2JH96</accession>
<sequence>MSLKELCWKELKIKLANKTISINKCQCYINEYFTKLTKNKKGGWYYKKYARHCLARLEFINKQKISYNLWFFTLQCQNNHQVVKKLIFKKINNELLISKIRKEKLYGWK</sequence>
<protein>
    <submittedName>
        <fullName evidence="1">Uncharacterized protein</fullName>
    </submittedName>
</protein>